<dbReference type="Proteomes" id="UP000028582">
    <property type="component" value="Unassembled WGS sequence"/>
</dbReference>
<evidence type="ECO:0000256" key="4">
    <source>
        <dbReference type="ARBA" id="ARBA00023026"/>
    </source>
</evidence>
<evidence type="ECO:0000313" key="6">
    <source>
        <dbReference type="EMBL" id="ETO85732.1"/>
    </source>
</evidence>
<dbReference type="AlphaFoldDB" id="A0A081B3M1"/>
<organism evidence="6 7">
    <name type="scientific">Phytophthora nicotianae P1976</name>
    <dbReference type="NCBI Taxonomy" id="1317066"/>
    <lineage>
        <taxon>Eukaryota</taxon>
        <taxon>Sar</taxon>
        <taxon>Stramenopiles</taxon>
        <taxon>Oomycota</taxon>
        <taxon>Peronosporomycetes</taxon>
        <taxon>Peronosporales</taxon>
        <taxon>Peronosporaceae</taxon>
        <taxon>Phytophthora</taxon>
    </lineage>
</organism>
<name>A0A081B3M1_PHYNI</name>
<evidence type="ECO:0000256" key="2">
    <source>
        <dbReference type="ARBA" id="ARBA00009520"/>
    </source>
</evidence>
<protein>
    <recommendedName>
        <fullName evidence="8">Necrosis inducing protein NPP1</fullName>
    </recommendedName>
</protein>
<dbReference type="InterPro" id="IPR008701">
    <property type="entry name" value="NPP1"/>
</dbReference>
<dbReference type="GO" id="GO:0005576">
    <property type="term" value="C:extracellular region"/>
    <property type="evidence" value="ECO:0007669"/>
    <property type="project" value="UniProtKB-SubCell"/>
</dbReference>
<proteinExistence type="inferred from homology"/>
<keyword evidence="4" id="KW-0843">Virulence</keyword>
<comment type="subcellular location">
    <subcellularLocation>
        <location evidence="1">Secreted</location>
    </subcellularLocation>
</comment>
<evidence type="ECO:0000256" key="3">
    <source>
        <dbReference type="ARBA" id="ARBA00022525"/>
    </source>
</evidence>
<dbReference type="PIRSF" id="PIRSF029958">
    <property type="entry name" value="Necrosis-inducing_protein"/>
    <property type="match status" value="1"/>
</dbReference>
<evidence type="ECO:0000313" key="7">
    <source>
        <dbReference type="Proteomes" id="UP000028582"/>
    </source>
</evidence>
<dbReference type="EMBL" id="ANJA01000144">
    <property type="protein sequence ID" value="ETO85732.1"/>
    <property type="molecule type" value="Genomic_DNA"/>
</dbReference>
<feature type="chain" id="PRO_5001754897" description="Necrosis inducing protein NPP1" evidence="5">
    <location>
        <begin position="20"/>
        <end position="238"/>
    </location>
</feature>
<reference evidence="6 7" key="1">
    <citation type="submission" date="2013-11" db="EMBL/GenBank/DDBJ databases">
        <title>The Genome Sequence of Phytophthora parasitica P1976.</title>
        <authorList>
            <consortium name="The Broad Institute Genomics Platform"/>
            <person name="Russ C."/>
            <person name="Tyler B."/>
            <person name="Panabieres F."/>
            <person name="Shan W."/>
            <person name="Tripathy S."/>
            <person name="Grunwald N."/>
            <person name="Machado M."/>
            <person name="Johnson C.S."/>
            <person name="Walker B."/>
            <person name="Young S."/>
            <person name="Zeng Q."/>
            <person name="Gargeya S."/>
            <person name="Fitzgerald M."/>
            <person name="Haas B."/>
            <person name="Abouelleil A."/>
            <person name="Allen A.W."/>
            <person name="Alvarado L."/>
            <person name="Arachchi H.M."/>
            <person name="Berlin A.M."/>
            <person name="Chapman S.B."/>
            <person name="Gainer-Dewar J."/>
            <person name="Goldberg J."/>
            <person name="Griggs A."/>
            <person name="Gujja S."/>
            <person name="Hansen M."/>
            <person name="Howarth C."/>
            <person name="Imamovic A."/>
            <person name="Ireland A."/>
            <person name="Larimer J."/>
            <person name="McCowan C."/>
            <person name="Murphy C."/>
            <person name="Pearson M."/>
            <person name="Poon T.W."/>
            <person name="Priest M."/>
            <person name="Roberts A."/>
            <person name="Saif S."/>
            <person name="Shea T."/>
            <person name="Sisk P."/>
            <person name="Sykes S."/>
            <person name="Wortman J."/>
            <person name="Nusbaum C."/>
            <person name="Birren B."/>
        </authorList>
    </citation>
    <scope>NUCLEOTIDE SEQUENCE [LARGE SCALE GENOMIC DNA]</scope>
    <source>
        <strain evidence="6 7">P1976</strain>
    </source>
</reference>
<dbReference type="PANTHER" id="PTHR33657">
    <property type="entry name" value="DOMAIN PROTEIN, PUTATIVE (AFU_ORTHOLOGUE AFUA_5G00600)-RELATED"/>
    <property type="match status" value="1"/>
</dbReference>
<comment type="similarity">
    <text evidence="2">Belongs to the Necrosis inducing protein (NPP1) family.</text>
</comment>
<feature type="signal peptide" evidence="5">
    <location>
        <begin position="1"/>
        <end position="19"/>
    </location>
</feature>
<sequence>MNFRRFIITITVALLSVEAISINHDKVEPIPQPEPVTVSEKAAVKFKPELTIGKGTCASFPAVNTAGETSGGLKGSGGTGGCKVSLLGSQVYGRAQWYNDVWAIMYAWYFPKGFWDASPFWRHDWANVVVWVDNPAAENPKVLGISLSKSSDRYNKEVPARLANGNTPVVTHYNRGLNTAALMSSSTSSGESPLDLIMWEQLTDVARASLNDKENFGRSDVPFSDENFPGRLEKAWPF</sequence>
<dbReference type="Pfam" id="PF05630">
    <property type="entry name" value="NPP1"/>
    <property type="match status" value="1"/>
</dbReference>
<dbReference type="PANTHER" id="PTHR33657:SF8">
    <property type="entry name" value="DOMAIN PROTEIN, PUTATIVE (AFU_ORTHOLOGUE AFUA_5G00600)-RELATED"/>
    <property type="match status" value="1"/>
</dbReference>
<evidence type="ECO:0000256" key="1">
    <source>
        <dbReference type="ARBA" id="ARBA00004613"/>
    </source>
</evidence>
<gene>
    <name evidence="6" type="ORF">F444_00643</name>
</gene>
<keyword evidence="5" id="KW-0732">Signal</keyword>
<evidence type="ECO:0000256" key="5">
    <source>
        <dbReference type="SAM" id="SignalP"/>
    </source>
</evidence>
<comment type="caution">
    <text evidence="6">The sequence shown here is derived from an EMBL/GenBank/DDBJ whole genome shotgun (WGS) entry which is preliminary data.</text>
</comment>
<accession>A0A081B3M1</accession>
<evidence type="ECO:0008006" key="8">
    <source>
        <dbReference type="Google" id="ProtNLM"/>
    </source>
</evidence>
<keyword evidence="3" id="KW-0964">Secreted</keyword>